<keyword evidence="2" id="KW-1003">Cell membrane</keyword>
<keyword evidence="3 7" id="KW-0812">Transmembrane</keyword>
<organism evidence="9 10">
    <name type="scientific">Campylobacter subantarcticus LMG 24374</name>
    <dbReference type="NCBI Taxonomy" id="1388751"/>
    <lineage>
        <taxon>Bacteria</taxon>
        <taxon>Pseudomonadati</taxon>
        <taxon>Campylobacterota</taxon>
        <taxon>Epsilonproteobacteria</taxon>
        <taxon>Campylobacterales</taxon>
        <taxon>Campylobacteraceae</taxon>
        <taxon>Campylobacter</taxon>
    </lineage>
</organism>
<dbReference type="KEGG" id="csm:CSUB8521_1251"/>
<reference evidence="9 10" key="1">
    <citation type="journal article" date="2014" name="Genome Biol. Evol.">
        <title>Comparative Genomics of the Campylobacter lari Group.</title>
        <authorList>
            <person name="Miller W.G."/>
            <person name="Yee E."/>
            <person name="Chapman M.H."/>
            <person name="Smith T.P."/>
            <person name="Bono J.L."/>
            <person name="Huynh S."/>
            <person name="Parker C.T."/>
            <person name="Vandamme P."/>
            <person name="Luong K."/>
            <person name="Korlach J."/>
        </authorList>
    </citation>
    <scope>NUCLEOTIDE SEQUENCE [LARGE SCALE GENOMIC DNA]</scope>
    <source>
        <strain evidence="9 10">LMG 24374</strain>
    </source>
</reference>
<dbReference type="GO" id="GO:0022857">
    <property type="term" value="F:transmembrane transporter activity"/>
    <property type="evidence" value="ECO:0007669"/>
    <property type="project" value="InterPro"/>
</dbReference>
<evidence type="ECO:0000259" key="8">
    <source>
        <dbReference type="Pfam" id="PF06738"/>
    </source>
</evidence>
<dbReference type="GO" id="GO:0015744">
    <property type="term" value="P:succinate transport"/>
    <property type="evidence" value="ECO:0007669"/>
    <property type="project" value="TreeGrafter"/>
</dbReference>
<evidence type="ECO:0000256" key="1">
    <source>
        <dbReference type="ARBA" id="ARBA00004651"/>
    </source>
</evidence>
<dbReference type="HOGENOM" id="CLU_070277_1_0_7"/>
<evidence type="ECO:0000313" key="10">
    <source>
        <dbReference type="Proteomes" id="UP000031135"/>
    </source>
</evidence>
<dbReference type="AlphaFoldDB" id="A0A0A8HAU3"/>
<feature type="transmembrane region" description="Helical" evidence="7">
    <location>
        <begin position="173"/>
        <end position="192"/>
    </location>
</feature>
<evidence type="ECO:0000256" key="7">
    <source>
        <dbReference type="SAM" id="Phobius"/>
    </source>
</evidence>
<dbReference type="InterPro" id="IPR010619">
    <property type="entry name" value="ThrE-like_N"/>
</dbReference>
<comment type="similarity">
    <text evidence="6">Belongs to the ThrE exporter (TC 2.A.79) family.</text>
</comment>
<dbReference type="PANTHER" id="PTHR34390">
    <property type="entry name" value="UPF0442 PROTEIN YJJB-RELATED"/>
    <property type="match status" value="1"/>
</dbReference>
<evidence type="ECO:0000256" key="2">
    <source>
        <dbReference type="ARBA" id="ARBA00022475"/>
    </source>
</evidence>
<dbReference type="Pfam" id="PF06738">
    <property type="entry name" value="ThrE"/>
    <property type="match status" value="1"/>
</dbReference>
<gene>
    <name evidence="9" type="ORF">CSUB8521_1251</name>
</gene>
<dbReference type="OrthoDB" id="9813917at2"/>
<evidence type="ECO:0000256" key="5">
    <source>
        <dbReference type="ARBA" id="ARBA00023136"/>
    </source>
</evidence>
<evidence type="ECO:0000313" key="9">
    <source>
        <dbReference type="EMBL" id="AJC91082.1"/>
    </source>
</evidence>
<keyword evidence="5 7" id="KW-0472">Membrane</keyword>
<sequence>MEKPSIQNLTNFLIEYISIFLSAGTYTARVSKCVSRIANAYGYEINMNFFFHHTTLNIFDKDDNSIQRTYIIPNKYSHINFKLILELSALSWQIHDHQYNLEEAKLSLLKLNQHQNTSFLANLFFVSIANAAFCKLFGGDLYGCLFVFLATIVGFSLRISLTKIKIDLRIQYILCSFLSSSIVFLGVDLKLIQEANVALGSSILYLIPGVYFINSIIDILKDHILMGFSRIISVAILVCCIAIGIYTTLSINDFGILR</sequence>
<comment type="subcellular location">
    <subcellularLocation>
        <location evidence="1">Cell membrane</location>
        <topology evidence="1">Multi-pass membrane protein</topology>
    </subcellularLocation>
</comment>
<dbReference type="InterPro" id="IPR050539">
    <property type="entry name" value="ThrE_Dicarb/AminoAcid_Exp"/>
</dbReference>
<evidence type="ECO:0000256" key="3">
    <source>
        <dbReference type="ARBA" id="ARBA00022692"/>
    </source>
</evidence>
<protein>
    <submittedName>
        <fullName evidence="9">Hypothetical membrane protein (DUF1212 domain)</fullName>
    </submittedName>
</protein>
<feature type="domain" description="Threonine/serine exporter-like N-terminal" evidence="8">
    <location>
        <begin position="17"/>
        <end position="251"/>
    </location>
</feature>
<dbReference type="RefSeq" id="WP_039664274.1">
    <property type="nucleotide sequence ID" value="NZ_CP007772.1"/>
</dbReference>
<dbReference type="EMBL" id="CP007772">
    <property type="protein sequence ID" value="AJC91082.1"/>
    <property type="molecule type" value="Genomic_DNA"/>
</dbReference>
<feature type="transmembrane region" description="Helical" evidence="7">
    <location>
        <begin position="232"/>
        <end position="251"/>
    </location>
</feature>
<dbReference type="GO" id="GO:0005886">
    <property type="term" value="C:plasma membrane"/>
    <property type="evidence" value="ECO:0007669"/>
    <property type="project" value="UniProtKB-SubCell"/>
</dbReference>
<feature type="transmembrane region" description="Helical" evidence="7">
    <location>
        <begin position="198"/>
        <end position="220"/>
    </location>
</feature>
<accession>A0A0A8HAU3</accession>
<name>A0A0A8HAU3_9BACT</name>
<dbReference type="PANTHER" id="PTHR34390:SF2">
    <property type="entry name" value="SUCCINATE TRANSPORTER SUBUNIT YJJP-RELATED"/>
    <property type="match status" value="1"/>
</dbReference>
<dbReference type="Proteomes" id="UP000031135">
    <property type="component" value="Chromosome"/>
</dbReference>
<feature type="transmembrane region" description="Helical" evidence="7">
    <location>
        <begin position="144"/>
        <end position="161"/>
    </location>
</feature>
<evidence type="ECO:0000256" key="4">
    <source>
        <dbReference type="ARBA" id="ARBA00022989"/>
    </source>
</evidence>
<proteinExistence type="inferred from homology"/>
<evidence type="ECO:0000256" key="6">
    <source>
        <dbReference type="ARBA" id="ARBA00034125"/>
    </source>
</evidence>
<keyword evidence="4 7" id="KW-1133">Transmembrane helix</keyword>